<proteinExistence type="inferred from homology"/>
<protein>
    <submittedName>
        <fullName evidence="10">Radical SAM domain protein</fullName>
    </submittedName>
</protein>
<dbReference type="PANTHER" id="PTHR43273">
    <property type="entry name" value="ANAEROBIC SULFATASE-MATURATING ENZYME HOMOLOG ASLB-RELATED"/>
    <property type="match status" value="1"/>
</dbReference>
<gene>
    <name evidence="9" type="ORF">XD72_0641</name>
    <name evidence="10" type="ORF">XE07_1581</name>
</gene>
<dbReference type="Proteomes" id="UP000057043">
    <property type="component" value="Unassembled WGS sequence"/>
</dbReference>
<dbReference type="NCBIfam" id="TIGR04085">
    <property type="entry name" value="rSAM_more_4Fe4S"/>
    <property type="match status" value="1"/>
</dbReference>
<dbReference type="InterPro" id="IPR017200">
    <property type="entry name" value="PqqE-like"/>
</dbReference>
<keyword evidence="4" id="KW-0479">Metal-binding</keyword>
<evidence type="ECO:0000256" key="7">
    <source>
        <dbReference type="ARBA" id="ARBA00023601"/>
    </source>
</evidence>
<organism evidence="10 11">
    <name type="scientific">Methanothrix harundinacea</name>
    <dbReference type="NCBI Taxonomy" id="301375"/>
    <lineage>
        <taxon>Archaea</taxon>
        <taxon>Methanobacteriati</taxon>
        <taxon>Methanobacteriota</taxon>
        <taxon>Stenosarchaea group</taxon>
        <taxon>Methanomicrobia</taxon>
        <taxon>Methanotrichales</taxon>
        <taxon>Methanotrichaceae</taxon>
        <taxon>Methanothrix</taxon>
    </lineage>
</organism>
<dbReference type="PROSITE" id="PS01305">
    <property type="entry name" value="MOAA_NIFB_PQQE"/>
    <property type="match status" value="1"/>
</dbReference>
<evidence type="ECO:0000313" key="9">
    <source>
        <dbReference type="EMBL" id="KUK44935.1"/>
    </source>
</evidence>
<dbReference type="Proteomes" id="UP000053961">
    <property type="component" value="Unassembled WGS sequence"/>
</dbReference>
<reference evidence="10" key="1">
    <citation type="journal article" date="2015" name="MBio">
        <title>Genome-resolved metagenomic analysis reveals roles for candidate phyla and other microbial community members in biogeochemical transformations in oil reservoirs.</title>
        <authorList>
            <person name="Hu P."/>
            <person name="Tom L."/>
            <person name="Singh A."/>
            <person name="Thomas B.C."/>
            <person name="Baker B.J."/>
            <person name="Piceno Y.M."/>
            <person name="Andersen G.L."/>
            <person name="Banfield J.F."/>
        </authorList>
    </citation>
    <scope>NUCLEOTIDE SEQUENCE [LARGE SCALE GENOMIC DNA]</scope>
    <source>
        <strain evidence="10">56_747</strain>
    </source>
</reference>
<sequence>MSSYRCDGEDGGGKGPRLLVLGVTADCNLRCRYCSARGGEEKAYMSEVVARRAVDLMTEGSEKFKIQFTGGEPLLNLDLIEKVLHHLEEEGVDALCQVQTNGTLITAEMADRLKGLGIGVGVSLDGPQGSDHELRPFADGNESLRTAVQGIRNLGDAGIRVGVTCVLTKLSIRGLPALVDLASYLGNVDGITLDLVRPVGRAGQDLLPDPVLTAGYLDAAIDRAEMICQMGGNRIKFRELERMRHTLSTGQGRRHHCYFDACQSLVVTPAGEVYPCPSLLRPELRLGDIMGHFLGEYLRSGLEHAIDIIEPHLPCRRCPDFWLCGGSCPAYSFSMRGDVGLECAIKGVFMRRARDAAKMDE</sequence>
<evidence type="ECO:0000256" key="2">
    <source>
        <dbReference type="ARBA" id="ARBA00022485"/>
    </source>
</evidence>
<dbReference type="InterPro" id="IPR023867">
    <property type="entry name" value="Sulphatase_maturase_rSAM"/>
</dbReference>
<keyword evidence="6" id="KW-0411">Iron-sulfur</keyword>
<dbReference type="Gene3D" id="3.20.20.70">
    <property type="entry name" value="Aldolase class I"/>
    <property type="match status" value="1"/>
</dbReference>
<dbReference type="GO" id="GO:0051539">
    <property type="term" value="F:4 iron, 4 sulfur cluster binding"/>
    <property type="evidence" value="ECO:0007669"/>
    <property type="project" value="UniProtKB-KW"/>
</dbReference>
<dbReference type="PATRIC" id="fig|301375.6.peg.749"/>
<evidence type="ECO:0000256" key="6">
    <source>
        <dbReference type="ARBA" id="ARBA00023014"/>
    </source>
</evidence>
<evidence type="ECO:0000313" key="12">
    <source>
        <dbReference type="Proteomes" id="UP000057043"/>
    </source>
</evidence>
<keyword evidence="2" id="KW-0004">4Fe-4S</keyword>
<evidence type="ECO:0000256" key="1">
    <source>
        <dbReference type="ARBA" id="ARBA00001966"/>
    </source>
</evidence>
<comment type="caution">
    <text evidence="10">The sequence shown here is derived from an EMBL/GenBank/DDBJ whole genome shotgun (WGS) entry which is preliminary data.</text>
</comment>
<evidence type="ECO:0000313" key="11">
    <source>
        <dbReference type="Proteomes" id="UP000053961"/>
    </source>
</evidence>
<dbReference type="Pfam" id="PF04055">
    <property type="entry name" value="Radical_SAM"/>
    <property type="match status" value="1"/>
</dbReference>
<evidence type="ECO:0000259" key="8">
    <source>
        <dbReference type="PROSITE" id="PS51918"/>
    </source>
</evidence>
<name>A0A101IIE0_9EURY</name>
<dbReference type="SFLD" id="SFLDG01067">
    <property type="entry name" value="SPASM/twitch_domain_containing"/>
    <property type="match status" value="1"/>
</dbReference>
<dbReference type="CDD" id="cd01335">
    <property type="entry name" value="Radical_SAM"/>
    <property type="match status" value="1"/>
</dbReference>
<comment type="similarity">
    <text evidence="7">Belongs to the radical SAM superfamily. Anaerobic sulfatase-maturating enzyme family.</text>
</comment>
<dbReference type="SUPFAM" id="SSF102114">
    <property type="entry name" value="Radical SAM enzymes"/>
    <property type="match status" value="1"/>
</dbReference>
<reference evidence="11 12" key="2">
    <citation type="journal article" date="2015" name="MBio">
        <title>Genome-Resolved Metagenomic Analysis Reveals Roles for Candidate Phyla and Other Microbial Community Members in Biogeochemical Transformations in Oil Reservoirs.</title>
        <authorList>
            <person name="Hu P."/>
            <person name="Tom L."/>
            <person name="Singh A."/>
            <person name="Thomas B.C."/>
            <person name="Baker B.J."/>
            <person name="Piceno Y.M."/>
            <person name="Andersen G.L."/>
            <person name="Banfield J.F."/>
        </authorList>
    </citation>
    <scope>NUCLEOTIDE SEQUENCE [LARGE SCALE GENOMIC DNA]</scope>
    <source>
        <strain evidence="9">57_489</strain>
    </source>
</reference>
<dbReference type="InterPro" id="IPR000385">
    <property type="entry name" value="MoaA_NifB_PqqE_Fe-S-bd_CS"/>
</dbReference>
<dbReference type="SFLD" id="SFLDG01386">
    <property type="entry name" value="main_SPASM_domain-containing"/>
    <property type="match status" value="1"/>
</dbReference>
<dbReference type="InterPro" id="IPR058240">
    <property type="entry name" value="rSAM_sf"/>
</dbReference>
<dbReference type="GO" id="GO:0046872">
    <property type="term" value="F:metal ion binding"/>
    <property type="evidence" value="ECO:0007669"/>
    <property type="project" value="UniProtKB-KW"/>
</dbReference>
<dbReference type="PROSITE" id="PS51918">
    <property type="entry name" value="RADICAL_SAM"/>
    <property type="match status" value="1"/>
</dbReference>
<evidence type="ECO:0000256" key="4">
    <source>
        <dbReference type="ARBA" id="ARBA00022723"/>
    </source>
</evidence>
<evidence type="ECO:0000313" key="10">
    <source>
        <dbReference type="EMBL" id="KUK95798.1"/>
    </source>
</evidence>
<dbReference type="PANTHER" id="PTHR43273:SF3">
    <property type="entry name" value="ANAEROBIC SULFATASE-MATURATING ENZYME HOMOLOG ASLB-RELATED"/>
    <property type="match status" value="1"/>
</dbReference>
<feature type="domain" description="Radical SAM core" evidence="8">
    <location>
        <begin position="11"/>
        <end position="234"/>
    </location>
</feature>
<evidence type="ECO:0000256" key="3">
    <source>
        <dbReference type="ARBA" id="ARBA00022691"/>
    </source>
</evidence>
<evidence type="ECO:0000256" key="5">
    <source>
        <dbReference type="ARBA" id="ARBA00023004"/>
    </source>
</evidence>
<dbReference type="SFLD" id="SFLDS00029">
    <property type="entry name" value="Radical_SAM"/>
    <property type="match status" value="1"/>
</dbReference>
<comment type="cofactor">
    <cofactor evidence="1">
        <name>[4Fe-4S] cluster</name>
        <dbReference type="ChEBI" id="CHEBI:49883"/>
    </cofactor>
</comment>
<keyword evidence="5" id="KW-0408">Iron</keyword>
<dbReference type="InterPro" id="IPR013785">
    <property type="entry name" value="Aldolase_TIM"/>
</dbReference>
<keyword evidence="3" id="KW-0949">S-adenosyl-L-methionine</keyword>
<dbReference type="GO" id="GO:0016491">
    <property type="term" value="F:oxidoreductase activity"/>
    <property type="evidence" value="ECO:0007669"/>
    <property type="project" value="InterPro"/>
</dbReference>
<dbReference type="EMBL" id="LGHB01000026">
    <property type="protein sequence ID" value="KUK95798.1"/>
    <property type="molecule type" value="Genomic_DNA"/>
</dbReference>
<dbReference type="EMBL" id="LGFT01000011">
    <property type="protein sequence ID" value="KUK44935.1"/>
    <property type="molecule type" value="Genomic_DNA"/>
</dbReference>
<dbReference type="SFLD" id="SFLDG01384">
    <property type="entry name" value="thioether_bond_formation_requi"/>
    <property type="match status" value="1"/>
</dbReference>
<dbReference type="PIRSF" id="PIRSF037420">
    <property type="entry name" value="PQQ_syn_pqqE"/>
    <property type="match status" value="1"/>
</dbReference>
<accession>A0A101IIE0</accession>
<dbReference type="InterPro" id="IPR023885">
    <property type="entry name" value="4Fe4S-binding_SPASM_dom"/>
</dbReference>
<dbReference type="AlphaFoldDB" id="A0A101IIE0"/>
<dbReference type="InterPro" id="IPR007197">
    <property type="entry name" value="rSAM"/>
</dbReference>